<protein>
    <submittedName>
        <fullName evidence="6">ABC-F type ribosomal protection protein</fullName>
    </submittedName>
</protein>
<evidence type="ECO:0000313" key="7">
    <source>
        <dbReference type="Proteomes" id="UP000830639"/>
    </source>
</evidence>
<evidence type="ECO:0000313" key="6">
    <source>
        <dbReference type="EMBL" id="UPM52930.1"/>
    </source>
</evidence>
<feature type="domain" description="ABC transporter" evidence="5">
    <location>
        <begin position="342"/>
        <end position="554"/>
    </location>
</feature>
<keyword evidence="7" id="KW-1185">Reference proteome</keyword>
<gene>
    <name evidence="6" type="primary">abc-f</name>
    <name evidence="6" type="ORF">MY490_13975</name>
</gene>
<sequence>MFIIKASNIEIELNGKTIFKNGNLDIKEGERVALIGENGVGKSTFINALIGNISLKKGMLQIHYSKDEIGWLLTDEENQENLSTREVIESFDQKRYFIKKNLEMYLLDLSNEENLAKYNESLSNYLELDGYDWETKIDQVLKKFQLPQELWNIPFSQLSGGQKTKVKLAKIMMKEPKLLILDEPTNHLDTESIQWLTEWLQNFKGSVLFISHERQFIDDVATVTVELTESGTFKYSGGYSTYKIQKEHERKTQQAQYEKQEAEKKKLIETINQYKQWFTSSHNAASERDPFAKKQAAKNALRFKSKEKDLERLEKRKVEKPKEAKTISASFENDSFSAKQMITFEKVDFSYDEKSLFNQVDFILNREDRLAVIGKNGSGKSTFLKLLTGLMTPNNGSVRHNPQLKIGYFMQELEALNEDSTILNEILSLPNMTETEARTILACFLFRREDVYKNIAQLSMGEKCRVAFVKLYFSDANLLVLDEPTNYLDIHTRERIEEALAAYPGAVVVVSHDPYLLKKVSNRVIHIENGNLYEFKGSFADWNGRQKISNDQQTLLNERIKLQLEIAAMNAEEKDTDEEKKAQILKIVTLQKELDGINERLSVDIKGKTI</sequence>
<feature type="coiled-coil region" evidence="4">
    <location>
        <begin position="243"/>
        <end position="270"/>
    </location>
</feature>
<evidence type="ECO:0000256" key="4">
    <source>
        <dbReference type="SAM" id="Coils"/>
    </source>
</evidence>
<feature type="domain" description="ABC transporter" evidence="5">
    <location>
        <begin position="4"/>
        <end position="255"/>
    </location>
</feature>
<evidence type="ECO:0000256" key="3">
    <source>
        <dbReference type="ARBA" id="ARBA00022840"/>
    </source>
</evidence>
<dbReference type="PANTHER" id="PTHR19211">
    <property type="entry name" value="ATP-BINDING TRANSPORT PROTEIN-RELATED"/>
    <property type="match status" value="1"/>
</dbReference>
<dbReference type="SUPFAM" id="SSF52540">
    <property type="entry name" value="P-loop containing nucleoside triphosphate hydrolases"/>
    <property type="match status" value="2"/>
</dbReference>
<dbReference type="EMBL" id="CP096034">
    <property type="protein sequence ID" value="UPM52930.1"/>
    <property type="molecule type" value="Genomic_DNA"/>
</dbReference>
<dbReference type="CDD" id="cd03221">
    <property type="entry name" value="ABCF_EF-3"/>
    <property type="match status" value="2"/>
</dbReference>
<dbReference type="Gene3D" id="3.40.50.300">
    <property type="entry name" value="P-loop containing nucleotide triphosphate hydrolases"/>
    <property type="match status" value="2"/>
</dbReference>
<dbReference type="PROSITE" id="PS50893">
    <property type="entry name" value="ABC_TRANSPORTER_2"/>
    <property type="match status" value="2"/>
</dbReference>
<dbReference type="InterPro" id="IPR027417">
    <property type="entry name" value="P-loop_NTPase"/>
</dbReference>
<dbReference type="InterPro" id="IPR032781">
    <property type="entry name" value="ABC_tran_Xtn"/>
</dbReference>
<name>A0ABY4JIR9_9BACI</name>
<dbReference type="InterPro" id="IPR003593">
    <property type="entry name" value="AAA+_ATPase"/>
</dbReference>
<dbReference type="SMART" id="SM00382">
    <property type="entry name" value="AAA"/>
    <property type="match status" value="2"/>
</dbReference>
<dbReference type="Proteomes" id="UP000830639">
    <property type="component" value="Chromosome"/>
</dbReference>
<dbReference type="InterPro" id="IPR003439">
    <property type="entry name" value="ABC_transporter-like_ATP-bd"/>
</dbReference>
<organism evidence="6 7">
    <name type="scientific">Gottfriedia acidiceleris</name>
    <dbReference type="NCBI Taxonomy" id="371036"/>
    <lineage>
        <taxon>Bacteria</taxon>
        <taxon>Bacillati</taxon>
        <taxon>Bacillota</taxon>
        <taxon>Bacilli</taxon>
        <taxon>Bacillales</taxon>
        <taxon>Bacillaceae</taxon>
        <taxon>Gottfriedia</taxon>
    </lineage>
</organism>
<keyword evidence="3" id="KW-0067">ATP-binding</keyword>
<reference evidence="6 7" key="1">
    <citation type="submission" date="2022-04" db="EMBL/GenBank/DDBJ databases">
        <title>Mechanism of arsenic methylation and mitigation arsenic toxicity by Bacillus sp. LH14 from an Arsenic-Contaminated Paddy Soil.</title>
        <authorList>
            <person name="Wang D."/>
        </authorList>
    </citation>
    <scope>NUCLEOTIDE SEQUENCE [LARGE SCALE GENOMIC DNA]</scope>
    <source>
        <strain evidence="6 7">LH14</strain>
    </source>
</reference>
<keyword evidence="4" id="KW-0175">Coiled coil</keyword>
<dbReference type="PROSITE" id="PS00211">
    <property type="entry name" value="ABC_TRANSPORTER_1"/>
    <property type="match status" value="1"/>
</dbReference>
<dbReference type="Pfam" id="PF12848">
    <property type="entry name" value="ABC_tran_Xtn"/>
    <property type="match status" value="1"/>
</dbReference>
<evidence type="ECO:0000256" key="2">
    <source>
        <dbReference type="ARBA" id="ARBA00022741"/>
    </source>
</evidence>
<evidence type="ECO:0000256" key="1">
    <source>
        <dbReference type="ARBA" id="ARBA00022737"/>
    </source>
</evidence>
<proteinExistence type="predicted"/>
<dbReference type="InterPro" id="IPR050611">
    <property type="entry name" value="ABCF"/>
</dbReference>
<accession>A0ABY4JIR9</accession>
<dbReference type="PANTHER" id="PTHR19211:SF100">
    <property type="entry name" value="RIBOSOME PROTECTION PROTEIN VMLR"/>
    <property type="match status" value="1"/>
</dbReference>
<dbReference type="RefSeq" id="WP_248266271.1">
    <property type="nucleotide sequence ID" value="NZ_CP096034.1"/>
</dbReference>
<dbReference type="InterPro" id="IPR017871">
    <property type="entry name" value="ABC_transporter-like_CS"/>
</dbReference>
<dbReference type="Pfam" id="PF00005">
    <property type="entry name" value="ABC_tran"/>
    <property type="match status" value="2"/>
</dbReference>
<keyword evidence="2" id="KW-0547">Nucleotide-binding</keyword>
<evidence type="ECO:0000259" key="5">
    <source>
        <dbReference type="PROSITE" id="PS50893"/>
    </source>
</evidence>
<keyword evidence="1" id="KW-0677">Repeat</keyword>
<dbReference type="NCBIfam" id="NF000355">
    <property type="entry name" value="ribo_prot_ABC_F"/>
    <property type="match status" value="1"/>
</dbReference>